<organism evidence="2 3">
    <name type="scientific">Rhodococcus artemisiae</name>
    <dbReference type="NCBI Taxonomy" id="714159"/>
    <lineage>
        <taxon>Bacteria</taxon>
        <taxon>Bacillati</taxon>
        <taxon>Actinomycetota</taxon>
        <taxon>Actinomycetes</taxon>
        <taxon>Mycobacteriales</taxon>
        <taxon>Nocardiaceae</taxon>
        <taxon>Rhodococcus</taxon>
    </lineage>
</organism>
<gene>
    <name evidence="2" type="ORF">Q7514_15770</name>
</gene>
<dbReference type="Proteomes" id="UP001336020">
    <property type="component" value="Unassembled WGS sequence"/>
</dbReference>
<reference evidence="2 3" key="1">
    <citation type="submission" date="2023-07" db="EMBL/GenBank/DDBJ databases">
        <authorList>
            <person name="Girao M."/>
            <person name="Carvalho M.F."/>
        </authorList>
    </citation>
    <scope>NUCLEOTIDE SEQUENCE [LARGE SCALE GENOMIC DNA]</scope>
    <source>
        <strain evidence="2 3">YIM65754</strain>
    </source>
</reference>
<keyword evidence="3" id="KW-1185">Reference proteome</keyword>
<name>A0ABU7LCE1_9NOCA</name>
<dbReference type="Pfam" id="PF14594">
    <property type="entry name" value="Sipho_Gp37"/>
    <property type="match status" value="1"/>
</dbReference>
<dbReference type="InterPro" id="IPR029432">
    <property type="entry name" value="Gp28/Gp37-like_dom"/>
</dbReference>
<sequence>MTAPVLDRPLSDECAAIWQATLDQERREKIARLQPPLVRVWDGAWNWQGEIAAEYQGTFGWVSNDTGAGEIELPFDHYVARWIWDERGRMERGEYRNVHITIDKDGARWGGRLEDVAVDKRSDGSIVLIVRFLHDYENLKWYQVPPNPFLPINLIQFPRVFMLAGGARWALLTTLFFQIMREQTSLWQFPDDPLASSGSGPNQSNWSVVVKPHSFMDDMNDGILWAFVASRFQTWHDIAKPILEDAELSVVCRRYLEGDEAPWPGANLRHGCLVVDIVDKSGYYMGTSNGGTIWDGLRQTVANFASDFIDTTESLINDTDIPSEYYQANWMGTMKRLPVVIYPEGDETGIQTSRFTRIPTKGIQVNAGGKSMPGVNELISAAIQTVGDLTAMIPFAPPIGGALDAVLQPLYSDTILAWHSIKSVQRANNSGWSRYYEYFQDGANRAYTLSSLMVLRTGFWATRGRFAHELTVVDGAPWLIGDNGQGHFFLDDRIGATIAGDWTGQVHVDRVRELTLSWNRDSAAEWMPVIGDRSALKDPAERAMEKIEHMLSMISALGVF</sequence>
<feature type="domain" description="Gp28/Gp37-like" evidence="1">
    <location>
        <begin position="38"/>
        <end position="532"/>
    </location>
</feature>
<evidence type="ECO:0000313" key="3">
    <source>
        <dbReference type="Proteomes" id="UP001336020"/>
    </source>
</evidence>
<accession>A0ABU7LCE1</accession>
<dbReference type="RefSeq" id="WP_330134208.1">
    <property type="nucleotide sequence ID" value="NZ_JAUTXY010000006.1"/>
</dbReference>
<protein>
    <submittedName>
        <fullName evidence="2">Phage tail protein</fullName>
    </submittedName>
</protein>
<proteinExistence type="predicted"/>
<comment type="caution">
    <text evidence="2">The sequence shown here is derived from an EMBL/GenBank/DDBJ whole genome shotgun (WGS) entry which is preliminary data.</text>
</comment>
<dbReference type="EMBL" id="JAUTXY010000006">
    <property type="protein sequence ID" value="MEE2058979.1"/>
    <property type="molecule type" value="Genomic_DNA"/>
</dbReference>
<evidence type="ECO:0000313" key="2">
    <source>
        <dbReference type="EMBL" id="MEE2058979.1"/>
    </source>
</evidence>
<evidence type="ECO:0000259" key="1">
    <source>
        <dbReference type="Pfam" id="PF14594"/>
    </source>
</evidence>